<feature type="region of interest" description="Disordered" evidence="1">
    <location>
        <begin position="307"/>
        <end position="326"/>
    </location>
</feature>
<feature type="compositionally biased region" description="Basic residues" evidence="1">
    <location>
        <begin position="309"/>
        <end position="318"/>
    </location>
</feature>
<dbReference type="AlphaFoldDB" id="A0AA40EWY7"/>
<accession>A0AA40EWY7</accession>
<organism evidence="2 3">
    <name type="scientific">Schizothecium vesticola</name>
    <dbReference type="NCBI Taxonomy" id="314040"/>
    <lineage>
        <taxon>Eukaryota</taxon>
        <taxon>Fungi</taxon>
        <taxon>Dikarya</taxon>
        <taxon>Ascomycota</taxon>
        <taxon>Pezizomycotina</taxon>
        <taxon>Sordariomycetes</taxon>
        <taxon>Sordariomycetidae</taxon>
        <taxon>Sordariales</taxon>
        <taxon>Schizotheciaceae</taxon>
        <taxon>Schizothecium</taxon>
    </lineage>
</organism>
<feature type="compositionally biased region" description="Basic and acidic residues" evidence="1">
    <location>
        <begin position="108"/>
        <end position="132"/>
    </location>
</feature>
<evidence type="ECO:0000256" key="1">
    <source>
        <dbReference type="SAM" id="MobiDB-lite"/>
    </source>
</evidence>
<keyword evidence="3" id="KW-1185">Reference proteome</keyword>
<name>A0AA40EWY7_9PEZI</name>
<protein>
    <submittedName>
        <fullName evidence="2">Uncharacterized protein</fullName>
    </submittedName>
</protein>
<sequence length="326" mass="36276">MRFARCALRMWLGCIVIPGRRNGAVTTAHQVNNRGCGPPPRQQRTGASANTDGVCVVWAQQSCCCAIAWPVAFAPSCDRQQRCHHCVQRVDWCRQDSNAETTVVRPLGDMRRRDGPRPSKRGSRDGGDLRRVRERHTMVPPMKIAHPQHSPNPLNIKMELTQRPWRLLSHHITHQTHGGWLAIAVDTTMPPSLQHQFSRAGTMSALPVCPLLPGIRETGWRGPTISRCGRTRVLATTAELLLQDIAVFGVSILRRELRCLGERVVGCVKHQTKASRCASAINNERRPWFPSSGVCIVISRDSASGVISRGRRDHHRRGTAAGRHQA</sequence>
<gene>
    <name evidence="2" type="ORF">B0T18DRAFT_160464</name>
</gene>
<dbReference type="Proteomes" id="UP001172155">
    <property type="component" value="Unassembled WGS sequence"/>
</dbReference>
<proteinExistence type="predicted"/>
<feature type="region of interest" description="Disordered" evidence="1">
    <location>
        <begin position="104"/>
        <end position="132"/>
    </location>
</feature>
<reference evidence="2" key="1">
    <citation type="submission" date="2023-06" db="EMBL/GenBank/DDBJ databases">
        <title>Genome-scale phylogeny and comparative genomics of the fungal order Sordariales.</title>
        <authorList>
            <consortium name="Lawrence Berkeley National Laboratory"/>
            <person name="Hensen N."/>
            <person name="Bonometti L."/>
            <person name="Westerberg I."/>
            <person name="Brannstrom I.O."/>
            <person name="Guillou S."/>
            <person name="Cros-Aarteil S."/>
            <person name="Calhoun S."/>
            <person name="Haridas S."/>
            <person name="Kuo A."/>
            <person name="Mondo S."/>
            <person name="Pangilinan J."/>
            <person name="Riley R."/>
            <person name="LaButti K."/>
            <person name="Andreopoulos B."/>
            <person name="Lipzen A."/>
            <person name="Chen C."/>
            <person name="Yanf M."/>
            <person name="Daum C."/>
            <person name="Ng V."/>
            <person name="Clum A."/>
            <person name="Steindorff A."/>
            <person name="Ohm R."/>
            <person name="Martin F."/>
            <person name="Silar P."/>
            <person name="Natvig D."/>
            <person name="Lalanne C."/>
            <person name="Gautier V."/>
            <person name="Ament-velasquez S.L."/>
            <person name="Kruys A."/>
            <person name="Hutchinson M.I."/>
            <person name="Powell A.J."/>
            <person name="Barry K."/>
            <person name="Miller A.N."/>
            <person name="Grigoriev I.V."/>
            <person name="Debuchy R."/>
            <person name="Gladieux P."/>
            <person name="Thoren M.H."/>
            <person name="Johannesson H."/>
        </authorList>
    </citation>
    <scope>NUCLEOTIDE SEQUENCE</scope>
    <source>
        <strain evidence="2">SMH3187-1</strain>
    </source>
</reference>
<evidence type="ECO:0000313" key="2">
    <source>
        <dbReference type="EMBL" id="KAK0746827.1"/>
    </source>
</evidence>
<dbReference type="EMBL" id="JAUKUD010000004">
    <property type="protein sequence ID" value="KAK0746827.1"/>
    <property type="molecule type" value="Genomic_DNA"/>
</dbReference>
<comment type="caution">
    <text evidence="2">The sequence shown here is derived from an EMBL/GenBank/DDBJ whole genome shotgun (WGS) entry which is preliminary data.</text>
</comment>
<evidence type="ECO:0000313" key="3">
    <source>
        <dbReference type="Proteomes" id="UP001172155"/>
    </source>
</evidence>